<organism evidence="1 2">
    <name type="scientific">Pyrus ussuriensis x Pyrus communis</name>
    <dbReference type="NCBI Taxonomy" id="2448454"/>
    <lineage>
        <taxon>Eukaryota</taxon>
        <taxon>Viridiplantae</taxon>
        <taxon>Streptophyta</taxon>
        <taxon>Embryophyta</taxon>
        <taxon>Tracheophyta</taxon>
        <taxon>Spermatophyta</taxon>
        <taxon>Magnoliopsida</taxon>
        <taxon>eudicotyledons</taxon>
        <taxon>Gunneridae</taxon>
        <taxon>Pentapetalae</taxon>
        <taxon>rosids</taxon>
        <taxon>fabids</taxon>
        <taxon>Rosales</taxon>
        <taxon>Rosaceae</taxon>
        <taxon>Amygdaloideae</taxon>
        <taxon>Maleae</taxon>
        <taxon>Pyrus</taxon>
    </lineage>
</organism>
<dbReference type="Proteomes" id="UP000327157">
    <property type="component" value="Chromosome 1"/>
</dbReference>
<reference evidence="2" key="2">
    <citation type="submission" date="2019-10" db="EMBL/GenBank/DDBJ databases">
        <title>A de novo genome assembly of a pear dwarfing rootstock.</title>
        <authorList>
            <person name="Wang F."/>
            <person name="Wang J."/>
            <person name="Li S."/>
            <person name="Zhang Y."/>
            <person name="Fang M."/>
            <person name="Ma L."/>
            <person name="Zhao Y."/>
            <person name="Jiang S."/>
        </authorList>
    </citation>
    <scope>NUCLEOTIDE SEQUENCE [LARGE SCALE GENOMIC DNA]</scope>
</reference>
<name>A0A5N5F318_9ROSA</name>
<protein>
    <submittedName>
        <fullName evidence="1">Uncharacterized protein</fullName>
    </submittedName>
</protein>
<sequence length="93" mass="11072">MNEYCSFHKSTNHAIEGCRMLRDHIDELLDQGHCWDFARDKARKKGLIEPKDRDYINCIYGGHRTLRNKKAIKWTTRNLILITLRMALCHSRE</sequence>
<evidence type="ECO:0000313" key="1">
    <source>
        <dbReference type="EMBL" id="KAB2597367.1"/>
    </source>
</evidence>
<accession>A0A5N5F318</accession>
<proteinExistence type="predicted"/>
<evidence type="ECO:0000313" key="2">
    <source>
        <dbReference type="Proteomes" id="UP000327157"/>
    </source>
</evidence>
<reference evidence="1 2" key="1">
    <citation type="submission" date="2019-09" db="EMBL/GenBank/DDBJ databases">
        <authorList>
            <person name="Ou C."/>
        </authorList>
    </citation>
    <scope>NUCLEOTIDE SEQUENCE [LARGE SCALE GENOMIC DNA]</scope>
    <source>
        <strain evidence="1">S2</strain>
        <tissue evidence="1">Leaf</tissue>
    </source>
</reference>
<dbReference type="AlphaFoldDB" id="A0A5N5F318"/>
<gene>
    <name evidence="1" type="ORF">D8674_000287</name>
</gene>
<dbReference type="EMBL" id="SMOL01000768">
    <property type="protein sequence ID" value="KAB2597367.1"/>
    <property type="molecule type" value="Genomic_DNA"/>
</dbReference>
<keyword evidence="2" id="KW-1185">Reference proteome</keyword>
<comment type="caution">
    <text evidence="1">The sequence shown here is derived from an EMBL/GenBank/DDBJ whole genome shotgun (WGS) entry which is preliminary data.</text>
</comment>
<dbReference type="OrthoDB" id="1740536at2759"/>
<reference evidence="1 2" key="3">
    <citation type="submission" date="2019-11" db="EMBL/GenBank/DDBJ databases">
        <title>A de novo genome assembly of a pear dwarfing rootstock.</title>
        <authorList>
            <person name="Wang F."/>
            <person name="Wang J."/>
            <person name="Li S."/>
            <person name="Zhang Y."/>
            <person name="Fang M."/>
            <person name="Ma L."/>
            <person name="Zhao Y."/>
            <person name="Jiang S."/>
        </authorList>
    </citation>
    <scope>NUCLEOTIDE SEQUENCE [LARGE SCALE GENOMIC DNA]</scope>
    <source>
        <strain evidence="1">S2</strain>
        <tissue evidence="1">Leaf</tissue>
    </source>
</reference>